<dbReference type="AlphaFoldDB" id="A0A841GDV2"/>
<evidence type="ECO:0000256" key="3">
    <source>
        <dbReference type="ARBA" id="ARBA00022475"/>
    </source>
</evidence>
<evidence type="ECO:0000256" key="6">
    <source>
        <dbReference type="ARBA" id="ARBA00023136"/>
    </source>
</evidence>
<dbReference type="SUPFAM" id="SSF103088">
    <property type="entry name" value="OmpA-like"/>
    <property type="match status" value="1"/>
</dbReference>
<keyword evidence="3" id="KW-1003">Cell membrane</keyword>
<evidence type="ECO:0000313" key="10">
    <source>
        <dbReference type="Proteomes" id="UP000555828"/>
    </source>
</evidence>
<proteinExistence type="inferred from homology"/>
<evidence type="ECO:0000256" key="2">
    <source>
        <dbReference type="ARBA" id="ARBA00008914"/>
    </source>
</evidence>
<dbReference type="Proteomes" id="UP000555828">
    <property type="component" value="Unassembled WGS sequence"/>
</dbReference>
<comment type="caution">
    <text evidence="9">The sequence shown here is derived from an EMBL/GenBank/DDBJ whole genome shotgun (WGS) entry which is preliminary data.</text>
</comment>
<dbReference type="PANTHER" id="PTHR30329:SF21">
    <property type="entry name" value="LIPOPROTEIN YIAD-RELATED"/>
    <property type="match status" value="1"/>
</dbReference>
<dbReference type="Pfam" id="PF00691">
    <property type="entry name" value="OmpA"/>
    <property type="match status" value="1"/>
</dbReference>
<dbReference type="PANTHER" id="PTHR30329">
    <property type="entry name" value="STATOR ELEMENT OF FLAGELLAR MOTOR COMPLEX"/>
    <property type="match status" value="1"/>
</dbReference>
<dbReference type="InterPro" id="IPR006665">
    <property type="entry name" value="OmpA-like"/>
</dbReference>
<dbReference type="PROSITE" id="PS51123">
    <property type="entry name" value="OMPA_2"/>
    <property type="match status" value="1"/>
</dbReference>
<evidence type="ECO:0000256" key="5">
    <source>
        <dbReference type="ARBA" id="ARBA00022989"/>
    </source>
</evidence>
<dbReference type="InterPro" id="IPR036737">
    <property type="entry name" value="OmpA-like_sf"/>
</dbReference>
<comment type="subcellular location">
    <subcellularLocation>
        <location evidence="1">Cell membrane</location>
        <topology evidence="1">Single-pass membrane protein</topology>
    </subcellularLocation>
</comment>
<evidence type="ECO:0000256" key="1">
    <source>
        <dbReference type="ARBA" id="ARBA00004162"/>
    </source>
</evidence>
<evidence type="ECO:0000313" key="9">
    <source>
        <dbReference type="EMBL" id="MBB6061786.1"/>
    </source>
</evidence>
<organism evidence="9 10">
    <name type="scientific">Thermosipho japonicus</name>
    <dbReference type="NCBI Taxonomy" id="90323"/>
    <lineage>
        <taxon>Bacteria</taxon>
        <taxon>Thermotogati</taxon>
        <taxon>Thermotogota</taxon>
        <taxon>Thermotogae</taxon>
        <taxon>Thermotogales</taxon>
        <taxon>Fervidobacteriaceae</taxon>
        <taxon>Thermosipho</taxon>
    </lineage>
</organism>
<accession>A0A841GDV2</accession>
<evidence type="ECO:0000256" key="4">
    <source>
        <dbReference type="ARBA" id="ARBA00022692"/>
    </source>
</evidence>
<dbReference type="GO" id="GO:0005886">
    <property type="term" value="C:plasma membrane"/>
    <property type="evidence" value="ECO:0007669"/>
    <property type="project" value="UniProtKB-SubCell"/>
</dbReference>
<dbReference type="Gene3D" id="3.30.1330.60">
    <property type="entry name" value="OmpA-like domain"/>
    <property type="match status" value="1"/>
</dbReference>
<evidence type="ECO:0000256" key="7">
    <source>
        <dbReference type="PROSITE-ProRule" id="PRU00473"/>
    </source>
</evidence>
<sequence length="288" mass="32763">MAKKQECPKGAPLWMTTYGDMVTLLLTFFVLLFAMSSISPGKFQQVAVGLTSALNGNPPSVLTGGKSLQTEPLISQNPGVYQEILKISEEYKGKVTVEERDEGTLITISDLDIFNPGSARLTAEAKKLLEKLGAVIIEHTTNVLEVYGYANEIPVPENSIYQSNWHLSAARASSVVYFFTTELKQKRTLERIADIQLGRFDPDYYYAAERFLPIGKGDIEIQKEIKALRNLYEFELEEMRKKLVAGEITREEWNNFVAQKTEETDNKIRQLRDKYRRIDILIKRELAK</sequence>
<dbReference type="EMBL" id="JACHEX010000001">
    <property type="protein sequence ID" value="MBB6061786.1"/>
    <property type="molecule type" value="Genomic_DNA"/>
</dbReference>
<keyword evidence="6 7" id="KW-0472">Membrane</keyword>
<comment type="similarity">
    <text evidence="2">Belongs to the MotB family.</text>
</comment>
<keyword evidence="4" id="KW-0812">Transmembrane</keyword>
<dbReference type="InterPro" id="IPR025713">
    <property type="entry name" value="MotB-like_N_dom"/>
</dbReference>
<dbReference type="Pfam" id="PF13677">
    <property type="entry name" value="MotB_plug"/>
    <property type="match status" value="1"/>
</dbReference>
<keyword evidence="10" id="KW-1185">Reference proteome</keyword>
<keyword evidence="5" id="KW-1133">Transmembrane helix</keyword>
<evidence type="ECO:0000259" key="8">
    <source>
        <dbReference type="PROSITE" id="PS51123"/>
    </source>
</evidence>
<reference evidence="9 10" key="1">
    <citation type="submission" date="2020-08" db="EMBL/GenBank/DDBJ databases">
        <title>Genomic Encyclopedia of Type Strains, Phase IV (KMG-IV): sequencing the most valuable type-strain genomes for metagenomic binning, comparative biology and taxonomic classification.</title>
        <authorList>
            <person name="Goeker M."/>
        </authorList>
    </citation>
    <scope>NUCLEOTIDE SEQUENCE [LARGE SCALE GENOMIC DNA]</scope>
    <source>
        <strain evidence="9 10">DSM 13481</strain>
    </source>
</reference>
<name>A0A841GDV2_9BACT</name>
<dbReference type="InterPro" id="IPR050330">
    <property type="entry name" value="Bact_OuterMem_StrucFunc"/>
</dbReference>
<dbReference type="RefSeq" id="WP_184618548.1">
    <property type="nucleotide sequence ID" value="NZ_JACHEX010000001.1"/>
</dbReference>
<feature type="domain" description="OmpA-like" evidence="8">
    <location>
        <begin position="101"/>
        <end position="231"/>
    </location>
</feature>
<protein>
    <submittedName>
        <fullName evidence="9">Chemotaxis protein MotB</fullName>
    </submittedName>
</protein>
<gene>
    <name evidence="9" type="ORF">HNP65_000208</name>
</gene>